<protein>
    <submittedName>
        <fullName evidence="1">Uncharacterized protein</fullName>
    </submittedName>
</protein>
<sequence>MTDKKNQTGTIHVEPVNNWRELVVTFLARAVALTDDERKKIEEALPEDGKERATVSMLHKNLRAGGHDELAEKIEPFMLEGTFGPIFDNANMKVKMSVRDEAPNFFMDEAHLLHDPGTSKGFNRLRMRNTFVSGLGGWTIGEEYDDRYDTEVGGNQLLVSQSINEQGEIEGGLPTSMSMDELAAIPKRPTPPQIVDYQEDKRYTLEEAEGIEELAPVVQRLKERIAEYDVKLADKTSWKIAEAYQRDLEKPELKAFKEVSRYSRKYGFPVVCTLGDKSEEQQLHWAACLLLEVAGTWPREDIPKQLTFERGTALFNDAQQLLANGLGNARQVSGG</sequence>
<dbReference type="EMBL" id="ARXV01000018">
    <property type="protein sequence ID" value="KGD63404.1"/>
    <property type="molecule type" value="Genomic_DNA"/>
</dbReference>
<evidence type="ECO:0000313" key="2">
    <source>
        <dbReference type="Proteomes" id="UP000029444"/>
    </source>
</evidence>
<comment type="caution">
    <text evidence="1">The sequence shown here is derived from an EMBL/GenBank/DDBJ whole genome shotgun (WGS) entry which is preliminary data.</text>
</comment>
<gene>
    <name evidence="1" type="ORF">Y5S_03390</name>
</gene>
<accession>A0A095SGC5</accession>
<organism evidence="1 2">
    <name type="scientific">Alcanivorax nanhaiticus</name>
    <dbReference type="NCBI Taxonomy" id="1177154"/>
    <lineage>
        <taxon>Bacteria</taxon>
        <taxon>Pseudomonadati</taxon>
        <taxon>Pseudomonadota</taxon>
        <taxon>Gammaproteobacteria</taxon>
        <taxon>Oceanospirillales</taxon>
        <taxon>Alcanivoracaceae</taxon>
        <taxon>Alcanivorax</taxon>
    </lineage>
</organism>
<dbReference type="RefSeq" id="WP_407921421.1">
    <property type="nucleotide sequence ID" value="NZ_ARXV01000018.1"/>
</dbReference>
<dbReference type="Proteomes" id="UP000029444">
    <property type="component" value="Unassembled WGS sequence"/>
</dbReference>
<name>A0A095SGC5_9GAMM</name>
<dbReference type="PATRIC" id="fig|1177154.3.peg.3406"/>
<reference evidence="1 2" key="1">
    <citation type="submission" date="2012-09" db="EMBL/GenBank/DDBJ databases">
        <title>Genome Sequence of alkane-degrading Bacterium Alcanivorax sp. 19-m-6.</title>
        <authorList>
            <person name="Lai Q."/>
            <person name="Shao Z."/>
        </authorList>
    </citation>
    <scope>NUCLEOTIDE SEQUENCE [LARGE SCALE GENOMIC DNA]</scope>
    <source>
        <strain evidence="1 2">19-m-6</strain>
    </source>
</reference>
<keyword evidence="2" id="KW-1185">Reference proteome</keyword>
<evidence type="ECO:0000313" key="1">
    <source>
        <dbReference type="EMBL" id="KGD63404.1"/>
    </source>
</evidence>
<dbReference type="AlphaFoldDB" id="A0A095SGC5"/>
<dbReference type="STRING" id="1177154.Y5S_03390"/>
<proteinExistence type="predicted"/>
<dbReference type="CDD" id="cd01670">
    <property type="entry name" value="Death"/>
    <property type="match status" value="1"/>
</dbReference>